<dbReference type="PANTHER" id="PTHR33823">
    <property type="entry name" value="RNA POLYMERASE-BINDING TRANSCRIPTION FACTOR DKSA-RELATED"/>
    <property type="match status" value="1"/>
</dbReference>
<organism evidence="3 4">
    <name type="scientific">Streptomyces pini</name>
    <dbReference type="NCBI Taxonomy" id="1520580"/>
    <lineage>
        <taxon>Bacteria</taxon>
        <taxon>Bacillati</taxon>
        <taxon>Actinomycetota</taxon>
        <taxon>Actinomycetes</taxon>
        <taxon>Kitasatosporales</taxon>
        <taxon>Streptomycetaceae</taxon>
        <taxon>Streptomyces</taxon>
    </lineage>
</organism>
<evidence type="ECO:0000313" key="3">
    <source>
        <dbReference type="EMBL" id="SFL87121.1"/>
    </source>
</evidence>
<dbReference type="OrthoDB" id="1121111at2"/>
<protein>
    <submittedName>
        <fullName evidence="3">Transcriptional regulator, TraR/DksA family</fullName>
    </submittedName>
</protein>
<dbReference type="PROSITE" id="PS51128">
    <property type="entry name" value="ZF_DKSA_2"/>
    <property type="match status" value="1"/>
</dbReference>
<reference evidence="4" key="1">
    <citation type="submission" date="2016-10" db="EMBL/GenBank/DDBJ databases">
        <authorList>
            <person name="Varghese N."/>
            <person name="Submissions S."/>
        </authorList>
    </citation>
    <scope>NUCLEOTIDE SEQUENCE [LARGE SCALE GENOMIC DNA]</scope>
    <source>
        <strain evidence="4">PL19</strain>
    </source>
</reference>
<proteinExistence type="predicted"/>
<sequence>MNDQATGVHDAPLTRRELAALREDLEEQRRFRLDQLREFGHPRPGTAQSGTARPESVRPESAQSGAVRAGITATAELAEIDARLAKSARMVLADVEAALERMEQGGYGRCLLCSRPIPARMLEIVPQVRYCAHCRRAEETRR</sequence>
<dbReference type="RefSeq" id="WP_093852349.1">
    <property type="nucleotide sequence ID" value="NZ_FOSG01000030.1"/>
</dbReference>
<gene>
    <name evidence="3" type="ORF">SAMN05192584_13029</name>
</gene>
<dbReference type="EMBL" id="FOSG01000030">
    <property type="protein sequence ID" value="SFL87121.1"/>
    <property type="molecule type" value="Genomic_DNA"/>
</dbReference>
<evidence type="ECO:0000313" key="4">
    <source>
        <dbReference type="Proteomes" id="UP000198928"/>
    </source>
</evidence>
<dbReference type="Gene3D" id="1.20.120.910">
    <property type="entry name" value="DksA, coiled-coil domain"/>
    <property type="match status" value="1"/>
</dbReference>
<name>A0A1I4L879_9ACTN</name>
<dbReference type="AlphaFoldDB" id="A0A1I4L879"/>
<evidence type="ECO:0000256" key="2">
    <source>
        <dbReference type="SAM" id="MobiDB-lite"/>
    </source>
</evidence>
<dbReference type="Proteomes" id="UP000198928">
    <property type="component" value="Unassembled WGS sequence"/>
</dbReference>
<feature type="compositionally biased region" description="Basic and acidic residues" evidence="2">
    <location>
        <begin position="32"/>
        <end position="41"/>
    </location>
</feature>
<feature type="region of interest" description="Disordered" evidence="2">
    <location>
        <begin position="32"/>
        <end position="67"/>
    </location>
</feature>
<dbReference type="PANTHER" id="PTHR33823:SF4">
    <property type="entry name" value="GENERAL STRESS PROTEIN 16O"/>
    <property type="match status" value="1"/>
</dbReference>
<accession>A0A1I4L879</accession>
<keyword evidence="4" id="KW-1185">Reference proteome</keyword>
<feature type="zinc finger region" description="dksA C4-type" evidence="1">
    <location>
        <begin position="110"/>
        <end position="134"/>
    </location>
</feature>
<evidence type="ECO:0000256" key="1">
    <source>
        <dbReference type="PROSITE-ProRule" id="PRU00510"/>
    </source>
</evidence>